<dbReference type="InterPro" id="IPR021247">
    <property type="entry name" value="DUF2785"/>
</dbReference>
<comment type="caution">
    <text evidence="1">The sequence shown here is derived from an EMBL/GenBank/DDBJ whole genome shotgun (WGS) entry which is preliminary data.</text>
</comment>
<sequence length="261" mass="30055">MELETITASEEVASISDQKLKLLVQETVNQVSVKQLFITWQQLFDSQQLKNSQMHELFTEIYHEQLLFNGIESNDNNLALKRSLIAFVLARLAQLHLERPWLNLAEATLLSEMALDYMDQESVHVSECQHYSWLQPFANGAELLADVVLFVEFDNERVQRALTVISHIILDIGPFSGGEESRIDNVIVHLVGEDLIDSKELMRWVNDLIANAKKDLSQTFSLSTFLRSLVFKLEYEGLSFKQFNQTVNQFLNEVYQQNNCL</sequence>
<protein>
    <submittedName>
        <fullName evidence="1">DUF2785 domain-containing protein</fullName>
    </submittedName>
</protein>
<dbReference type="Pfam" id="PF10978">
    <property type="entry name" value="DUF2785"/>
    <property type="match status" value="1"/>
</dbReference>
<proteinExistence type="predicted"/>
<gene>
    <name evidence="1" type="ORF">KAK10_03745</name>
</gene>
<name>A0ABT0VGT1_9LACO</name>
<dbReference type="RefSeq" id="WP_205143886.1">
    <property type="nucleotide sequence ID" value="NZ_JAFBDN010000013.1"/>
</dbReference>
<evidence type="ECO:0000313" key="2">
    <source>
        <dbReference type="Proteomes" id="UP001057481"/>
    </source>
</evidence>
<dbReference type="Proteomes" id="UP001057481">
    <property type="component" value="Unassembled WGS sequence"/>
</dbReference>
<keyword evidence="2" id="KW-1185">Reference proteome</keyword>
<dbReference type="EMBL" id="JAGMVS010000047">
    <property type="protein sequence ID" value="MCM2437046.1"/>
    <property type="molecule type" value="Genomic_DNA"/>
</dbReference>
<organism evidence="1 2">
    <name type="scientific">Periweissella beninensis</name>
    <dbReference type="NCBI Taxonomy" id="504936"/>
    <lineage>
        <taxon>Bacteria</taxon>
        <taxon>Bacillati</taxon>
        <taxon>Bacillota</taxon>
        <taxon>Bacilli</taxon>
        <taxon>Lactobacillales</taxon>
        <taxon>Lactobacillaceae</taxon>
        <taxon>Periweissella</taxon>
    </lineage>
</organism>
<reference evidence="1" key="1">
    <citation type="submission" date="2021-04" db="EMBL/GenBank/DDBJ databases">
        <title>Taxonomic assessment of Weissella genus.</title>
        <authorList>
            <person name="Fanelli F."/>
            <person name="Chieffi D."/>
            <person name="Dell'Aquila A."/>
            <person name="Gyu-Sung C."/>
            <person name="Franz C.M.A.P."/>
            <person name="Fusco V."/>
        </authorList>
    </citation>
    <scope>NUCLEOTIDE SEQUENCE</scope>
    <source>
        <strain evidence="1">LMG 25373</strain>
    </source>
</reference>
<accession>A0ABT0VGT1</accession>
<evidence type="ECO:0000313" key="1">
    <source>
        <dbReference type="EMBL" id="MCM2437046.1"/>
    </source>
</evidence>